<protein>
    <submittedName>
        <fullName evidence="2">Uncharacterized protein</fullName>
    </submittedName>
</protein>
<organism evidence="2 3">
    <name type="scientific">Lactuca saligna</name>
    <name type="common">Willowleaf lettuce</name>
    <dbReference type="NCBI Taxonomy" id="75948"/>
    <lineage>
        <taxon>Eukaryota</taxon>
        <taxon>Viridiplantae</taxon>
        <taxon>Streptophyta</taxon>
        <taxon>Embryophyta</taxon>
        <taxon>Tracheophyta</taxon>
        <taxon>Spermatophyta</taxon>
        <taxon>Magnoliopsida</taxon>
        <taxon>eudicotyledons</taxon>
        <taxon>Gunneridae</taxon>
        <taxon>Pentapetalae</taxon>
        <taxon>asterids</taxon>
        <taxon>campanulids</taxon>
        <taxon>Asterales</taxon>
        <taxon>Asteraceae</taxon>
        <taxon>Cichorioideae</taxon>
        <taxon>Cichorieae</taxon>
        <taxon>Lactucinae</taxon>
        <taxon>Lactuca</taxon>
    </lineage>
</organism>
<evidence type="ECO:0000313" key="3">
    <source>
        <dbReference type="Proteomes" id="UP001177003"/>
    </source>
</evidence>
<sequence length="257" mass="28897">MMGTQKSNFVENKNRTESPVLPVAVPISFCRVFNVGTNLSSRNSNIWFRFIGSYRLLVPKIHKNIVTIPVLSVLSGSGSETNFDRPKPTPADNEYLSIRSPSSHRHRCTITTPSSRSLPPSSSSSPLHNHTTAQSHSRTPHCHLLTPSSVLYFFNNIVISLVQLLYTGWVGIRGYASPQLIYVLIMRLMIKVLSFLQLKEINQVIHKLLKEASLLLKNTTLLKEINQVNQNLSLISDQIGAGSWNHQEYTRSLPYGF</sequence>
<keyword evidence="3" id="KW-1185">Reference proteome</keyword>
<gene>
    <name evidence="2" type="ORF">LSALG_LOCUS39561</name>
</gene>
<dbReference type="EMBL" id="OX465085">
    <property type="protein sequence ID" value="CAI9300971.1"/>
    <property type="molecule type" value="Genomic_DNA"/>
</dbReference>
<dbReference type="AlphaFoldDB" id="A0AA36EKY9"/>
<reference evidence="2" key="1">
    <citation type="submission" date="2023-04" db="EMBL/GenBank/DDBJ databases">
        <authorList>
            <person name="Vijverberg K."/>
            <person name="Xiong W."/>
            <person name="Schranz E."/>
        </authorList>
    </citation>
    <scope>NUCLEOTIDE SEQUENCE</scope>
</reference>
<name>A0AA36EKY9_LACSI</name>
<feature type="compositionally biased region" description="Low complexity" evidence="1">
    <location>
        <begin position="113"/>
        <end position="127"/>
    </location>
</feature>
<evidence type="ECO:0000256" key="1">
    <source>
        <dbReference type="SAM" id="MobiDB-lite"/>
    </source>
</evidence>
<evidence type="ECO:0000313" key="2">
    <source>
        <dbReference type="EMBL" id="CAI9300971.1"/>
    </source>
</evidence>
<proteinExistence type="predicted"/>
<accession>A0AA36EKY9</accession>
<feature type="region of interest" description="Disordered" evidence="1">
    <location>
        <begin position="76"/>
        <end position="140"/>
    </location>
</feature>
<dbReference type="Proteomes" id="UP001177003">
    <property type="component" value="Chromosome 9"/>
</dbReference>
<feature type="compositionally biased region" description="Polar residues" evidence="1">
    <location>
        <begin position="128"/>
        <end position="137"/>
    </location>
</feature>